<sequence length="104" mass="11290">MSKASPHLGMKLVHTFASDAQIDKKHALLLLLFMPQSYTGNKGEDPTPKQLHLGLFGQGCNQSPKTLAWVAFGVIGPCIHTQLPPVSLPRRDLHTLSIALDPAQ</sequence>
<dbReference type="EMBL" id="RCHU02000005">
    <property type="protein sequence ID" value="KAL3592546.1"/>
    <property type="molecule type" value="Genomic_DNA"/>
</dbReference>
<protein>
    <submittedName>
        <fullName evidence="1">Uncharacterized protein</fullName>
    </submittedName>
</protein>
<keyword evidence="2" id="KW-1185">Reference proteome</keyword>
<organism evidence="1 2">
    <name type="scientific">Populus alba</name>
    <name type="common">White poplar</name>
    <dbReference type="NCBI Taxonomy" id="43335"/>
    <lineage>
        <taxon>Eukaryota</taxon>
        <taxon>Viridiplantae</taxon>
        <taxon>Streptophyta</taxon>
        <taxon>Embryophyta</taxon>
        <taxon>Tracheophyta</taxon>
        <taxon>Spermatophyta</taxon>
        <taxon>Magnoliopsida</taxon>
        <taxon>eudicotyledons</taxon>
        <taxon>Gunneridae</taxon>
        <taxon>Pentapetalae</taxon>
        <taxon>rosids</taxon>
        <taxon>fabids</taxon>
        <taxon>Malpighiales</taxon>
        <taxon>Salicaceae</taxon>
        <taxon>Saliceae</taxon>
        <taxon>Populus</taxon>
    </lineage>
</organism>
<proteinExistence type="predicted"/>
<gene>
    <name evidence="1" type="ORF">D5086_011186</name>
</gene>
<name>A0ACC4CCW7_POPAL</name>
<evidence type="ECO:0000313" key="1">
    <source>
        <dbReference type="EMBL" id="KAL3592546.1"/>
    </source>
</evidence>
<evidence type="ECO:0000313" key="2">
    <source>
        <dbReference type="Proteomes" id="UP000309997"/>
    </source>
</evidence>
<comment type="caution">
    <text evidence="1">The sequence shown here is derived from an EMBL/GenBank/DDBJ whole genome shotgun (WGS) entry which is preliminary data.</text>
</comment>
<dbReference type="Proteomes" id="UP000309997">
    <property type="component" value="Unassembled WGS sequence"/>
</dbReference>
<reference evidence="1 2" key="1">
    <citation type="journal article" date="2024" name="Plant Biotechnol. J.">
        <title>Genome and CRISPR/Cas9 system of a widespread forest tree (Populus alba) in the world.</title>
        <authorList>
            <person name="Liu Y.J."/>
            <person name="Jiang P.F."/>
            <person name="Han X.M."/>
            <person name="Li X.Y."/>
            <person name="Wang H.M."/>
            <person name="Wang Y.J."/>
            <person name="Wang X.X."/>
            <person name="Zeng Q.Y."/>
        </authorList>
    </citation>
    <scope>NUCLEOTIDE SEQUENCE [LARGE SCALE GENOMIC DNA]</scope>
    <source>
        <strain evidence="2">cv. PAL-ZL1</strain>
    </source>
</reference>
<accession>A0ACC4CCW7</accession>